<keyword evidence="1" id="KW-0812">Transmembrane</keyword>
<feature type="transmembrane region" description="Helical" evidence="1">
    <location>
        <begin position="6"/>
        <end position="21"/>
    </location>
</feature>
<feature type="transmembrane region" description="Helical" evidence="1">
    <location>
        <begin position="42"/>
        <end position="59"/>
    </location>
</feature>
<accession>A0A5P2CX63</accession>
<evidence type="ECO:0000313" key="3">
    <source>
        <dbReference type="Proteomes" id="UP000325211"/>
    </source>
</evidence>
<keyword evidence="1" id="KW-1133">Transmembrane helix</keyword>
<dbReference type="EMBL" id="CP029190">
    <property type="protein sequence ID" value="QES47013.1"/>
    <property type="molecule type" value="Genomic_DNA"/>
</dbReference>
<evidence type="ECO:0000313" key="2">
    <source>
        <dbReference type="EMBL" id="QES47013.1"/>
    </source>
</evidence>
<dbReference type="RefSeq" id="WP_150205891.1">
    <property type="nucleotide sequence ID" value="NZ_CP029190.1"/>
</dbReference>
<name>A0A5P2CX63_STRVZ</name>
<dbReference type="AlphaFoldDB" id="A0A5P2CX63"/>
<keyword evidence="1" id="KW-0472">Membrane</keyword>
<gene>
    <name evidence="2" type="ORF">DEJ50_03240</name>
</gene>
<proteinExistence type="predicted"/>
<evidence type="ECO:0000256" key="1">
    <source>
        <dbReference type="SAM" id="Phobius"/>
    </source>
</evidence>
<feature type="transmembrane region" description="Helical" evidence="1">
    <location>
        <begin position="65"/>
        <end position="81"/>
    </location>
</feature>
<dbReference type="OrthoDB" id="4337239at2"/>
<protein>
    <submittedName>
        <fullName evidence="2">Uncharacterized protein</fullName>
    </submittedName>
</protein>
<organism evidence="2 3">
    <name type="scientific">Streptomyces venezuelae</name>
    <dbReference type="NCBI Taxonomy" id="54571"/>
    <lineage>
        <taxon>Bacteria</taxon>
        <taxon>Bacillati</taxon>
        <taxon>Actinomycetota</taxon>
        <taxon>Actinomycetes</taxon>
        <taxon>Kitasatosporales</taxon>
        <taxon>Streptomycetaceae</taxon>
        <taxon>Streptomyces</taxon>
    </lineage>
</organism>
<dbReference type="Proteomes" id="UP000325211">
    <property type="component" value="Chromosome"/>
</dbReference>
<sequence length="86" mass="8940">MGPALLTAAIIIAVWIIRTAVRELRRPGSASAEWAFLRDPRALGTGAAAACPLGVLGWLQAGAEGLVWALLAAALVTYAVSKLRSE</sequence>
<reference evidence="2 3" key="1">
    <citation type="submission" date="2018-05" db="EMBL/GenBank/DDBJ databases">
        <title>Streptomyces venezuelae.</title>
        <authorList>
            <person name="Kim W."/>
            <person name="Lee N."/>
            <person name="Cho B.-K."/>
        </authorList>
    </citation>
    <scope>NUCLEOTIDE SEQUENCE [LARGE SCALE GENOMIC DNA]</scope>
    <source>
        <strain evidence="2 3">ATCC 21782</strain>
    </source>
</reference>